<dbReference type="Pfam" id="PF11339">
    <property type="entry name" value="DUF3141"/>
    <property type="match status" value="1"/>
</dbReference>
<dbReference type="EMBL" id="CABVQD010000003">
    <property type="protein sequence ID" value="VWB35185.1"/>
    <property type="molecule type" value="Genomic_DNA"/>
</dbReference>
<evidence type="ECO:0000313" key="2">
    <source>
        <dbReference type="EMBL" id="VWB35185.1"/>
    </source>
</evidence>
<dbReference type="InterPro" id="IPR029058">
    <property type="entry name" value="AB_hydrolase_fold"/>
</dbReference>
<protein>
    <submittedName>
        <fullName evidence="2">PHB de-polymerase domain-containing protein</fullName>
    </submittedName>
</protein>
<organism evidence="2 3">
    <name type="scientific">Burkholderia paludis</name>
    <dbReference type="NCBI Taxonomy" id="1506587"/>
    <lineage>
        <taxon>Bacteria</taxon>
        <taxon>Pseudomonadati</taxon>
        <taxon>Pseudomonadota</taxon>
        <taxon>Betaproteobacteria</taxon>
        <taxon>Burkholderiales</taxon>
        <taxon>Burkholderiaceae</taxon>
        <taxon>Burkholderia</taxon>
        <taxon>Burkholderia cepacia complex</taxon>
    </lineage>
</organism>
<dbReference type="PANTHER" id="PTHR36837">
    <property type="entry name" value="POLY(3-HYDROXYALKANOATE) POLYMERASE SUBUNIT PHAC"/>
    <property type="match status" value="1"/>
</dbReference>
<gene>
    <name evidence="2" type="ORF">BPA30113_01401</name>
</gene>
<dbReference type="Gene3D" id="3.40.50.1820">
    <property type="entry name" value="alpha/beta hydrolase"/>
    <property type="match status" value="1"/>
</dbReference>
<name>A0A6P2J018_9BURK</name>
<dbReference type="SUPFAM" id="SSF53474">
    <property type="entry name" value="alpha/beta-Hydrolases"/>
    <property type="match status" value="1"/>
</dbReference>
<dbReference type="InterPro" id="IPR024501">
    <property type="entry name" value="DUF3141"/>
</dbReference>
<feature type="region of interest" description="Disordered" evidence="1">
    <location>
        <begin position="1"/>
        <end position="25"/>
    </location>
</feature>
<dbReference type="Proteomes" id="UP000494330">
    <property type="component" value="Unassembled WGS sequence"/>
</dbReference>
<dbReference type="PANTHER" id="PTHR36837:SF2">
    <property type="entry name" value="POLY(3-HYDROXYALKANOATE) POLYMERASE SUBUNIT PHAC"/>
    <property type="match status" value="1"/>
</dbReference>
<reference evidence="2 3" key="1">
    <citation type="submission" date="2019-09" db="EMBL/GenBank/DDBJ databases">
        <authorList>
            <person name="Depoorter E."/>
        </authorList>
    </citation>
    <scope>NUCLEOTIDE SEQUENCE [LARGE SCALE GENOMIC DNA]</scope>
    <source>
        <strain evidence="2">LMG 30113</strain>
    </source>
</reference>
<evidence type="ECO:0000313" key="3">
    <source>
        <dbReference type="Proteomes" id="UP000494330"/>
    </source>
</evidence>
<feature type="compositionally biased region" description="Low complexity" evidence="1">
    <location>
        <begin position="1"/>
        <end position="23"/>
    </location>
</feature>
<accession>A0A6P2J018</accession>
<dbReference type="InterPro" id="IPR051321">
    <property type="entry name" value="PHA/PHB_synthase"/>
</dbReference>
<keyword evidence="3" id="KW-1185">Reference proteome</keyword>
<sequence>MKSSDLSTQSTQSTPSTPSTPSDRAPALPIFWPMAAATAMFQLGSEIAARNLRFLAEEEKLHIEPHPALASANRPLLELRTMTFRDYSVEPAHGLPTIVDAPYAGHSAMIADYQPGQSLMQTLREHGVTRLYLTDWRSATEDMKDLEIDQYLAELNVCVDELGGRVNLVGLCQGGWMSAMYAARFPHKVASLVLAGSPIDTDAGDGPIKRMAHAYPTSFYEELVKMGGGLMRGRFMLRGWKNMHPDQHYLAEHVDLYEHIDDPDYLRKREAFANWYESPIDLPGRWYLQAIVQIFKENRFAKGAFVALGRTLDLKNVTCPVYLLAGETDDITTPEQVFGAQDLVGTPKQQITRQLVPGGHIGLFMGSRTLRDAWPGIADWIAARR</sequence>
<evidence type="ECO:0000256" key="1">
    <source>
        <dbReference type="SAM" id="MobiDB-lite"/>
    </source>
</evidence>
<dbReference type="AlphaFoldDB" id="A0A6P2J018"/>
<proteinExistence type="predicted"/>